<dbReference type="AlphaFoldDB" id="A0A072UVG1"/>
<evidence type="ECO:0000313" key="3">
    <source>
        <dbReference type="Proteomes" id="UP000002051"/>
    </source>
</evidence>
<reference evidence="2" key="3">
    <citation type="submission" date="2015-04" db="UniProtKB">
        <authorList>
            <consortium name="EnsemblPlants"/>
        </authorList>
    </citation>
    <scope>IDENTIFICATION</scope>
    <source>
        <strain evidence="2">cv. Jemalong A17</strain>
    </source>
</reference>
<proteinExistence type="predicted"/>
<gene>
    <name evidence="1" type="ordered locus">MTR_3g449450</name>
</gene>
<dbReference type="STRING" id="3880.A0A072UVG1"/>
<name>A0A072UVG1_MEDTR</name>
<keyword evidence="3" id="KW-1185">Reference proteome</keyword>
<protein>
    <submittedName>
        <fullName evidence="1">Peptidase C13 family protein, putative</fullName>
    </submittedName>
</protein>
<reference evidence="1 3" key="1">
    <citation type="journal article" date="2011" name="Nature">
        <title>The Medicago genome provides insight into the evolution of rhizobial symbioses.</title>
        <authorList>
            <person name="Young N.D."/>
            <person name="Debelle F."/>
            <person name="Oldroyd G.E."/>
            <person name="Geurts R."/>
            <person name="Cannon S.B."/>
            <person name="Udvardi M.K."/>
            <person name="Benedito V.A."/>
            <person name="Mayer K.F."/>
            <person name="Gouzy J."/>
            <person name="Schoof H."/>
            <person name="Van de Peer Y."/>
            <person name="Proost S."/>
            <person name="Cook D.R."/>
            <person name="Meyers B.C."/>
            <person name="Spannagl M."/>
            <person name="Cheung F."/>
            <person name="De Mita S."/>
            <person name="Krishnakumar V."/>
            <person name="Gundlach H."/>
            <person name="Zhou S."/>
            <person name="Mudge J."/>
            <person name="Bharti A.K."/>
            <person name="Murray J.D."/>
            <person name="Naoumkina M.A."/>
            <person name="Rosen B."/>
            <person name="Silverstein K.A."/>
            <person name="Tang H."/>
            <person name="Rombauts S."/>
            <person name="Zhao P.X."/>
            <person name="Zhou P."/>
            <person name="Barbe V."/>
            <person name="Bardou P."/>
            <person name="Bechner M."/>
            <person name="Bellec A."/>
            <person name="Berger A."/>
            <person name="Berges H."/>
            <person name="Bidwell S."/>
            <person name="Bisseling T."/>
            <person name="Choisne N."/>
            <person name="Couloux A."/>
            <person name="Denny R."/>
            <person name="Deshpande S."/>
            <person name="Dai X."/>
            <person name="Doyle J.J."/>
            <person name="Dudez A.M."/>
            <person name="Farmer A.D."/>
            <person name="Fouteau S."/>
            <person name="Franken C."/>
            <person name="Gibelin C."/>
            <person name="Gish J."/>
            <person name="Goldstein S."/>
            <person name="Gonzalez A.J."/>
            <person name="Green P.J."/>
            <person name="Hallab A."/>
            <person name="Hartog M."/>
            <person name="Hua A."/>
            <person name="Humphray S.J."/>
            <person name="Jeong D.H."/>
            <person name="Jing Y."/>
            <person name="Jocker A."/>
            <person name="Kenton S.M."/>
            <person name="Kim D.J."/>
            <person name="Klee K."/>
            <person name="Lai H."/>
            <person name="Lang C."/>
            <person name="Lin S."/>
            <person name="Macmil S.L."/>
            <person name="Magdelenat G."/>
            <person name="Matthews L."/>
            <person name="McCorrison J."/>
            <person name="Monaghan E.L."/>
            <person name="Mun J.H."/>
            <person name="Najar F.Z."/>
            <person name="Nicholson C."/>
            <person name="Noirot C."/>
            <person name="O'Bleness M."/>
            <person name="Paule C.R."/>
            <person name="Poulain J."/>
            <person name="Prion F."/>
            <person name="Qin B."/>
            <person name="Qu C."/>
            <person name="Retzel E.F."/>
            <person name="Riddle C."/>
            <person name="Sallet E."/>
            <person name="Samain S."/>
            <person name="Samson N."/>
            <person name="Sanders I."/>
            <person name="Saurat O."/>
            <person name="Scarpelli C."/>
            <person name="Schiex T."/>
            <person name="Segurens B."/>
            <person name="Severin A.J."/>
            <person name="Sherrier D.J."/>
            <person name="Shi R."/>
            <person name="Sims S."/>
            <person name="Singer S.R."/>
            <person name="Sinharoy S."/>
            <person name="Sterck L."/>
            <person name="Viollet A."/>
            <person name="Wang B.B."/>
            <person name="Wang K."/>
            <person name="Wang M."/>
            <person name="Wang X."/>
            <person name="Warfsmann J."/>
            <person name="Weissenbach J."/>
            <person name="White D.D."/>
            <person name="White J.D."/>
            <person name="Wiley G.B."/>
            <person name="Wincker P."/>
            <person name="Xing Y."/>
            <person name="Yang L."/>
            <person name="Yao Z."/>
            <person name="Ying F."/>
            <person name="Zhai J."/>
            <person name="Zhou L."/>
            <person name="Zuber A."/>
            <person name="Denarie J."/>
            <person name="Dixon R.A."/>
            <person name="May G.D."/>
            <person name="Schwartz D.C."/>
            <person name="Rogers J."/>
            <person name="Quetier F."/>
            <person name="Town C.D."/>
            <person name="Roe B.A."/>
        </authorList>
    </citation>
    <scope>NUCLEOTIDE SEQUENCE [LARGE SCALE GENOMIC DNA]</scope>
    <source>
        <strain evidence="1">A17</strain>
        <strain evidence="2 3">cv. Jemalong A17</strain>
    </source>
</reference>
<evidence type="ECO:0000313" key="1">
    <source>
        <dbReference type="EMBL" id="KEH33617.1"/>
    </source>
</evidence>
<organism evidence="1 3">
    <name type="scientific">Medicago truncatula</name>
    <name type="common">Barrel medic</name>
    <name type="synonym">Medicago tribuloides</name>
    <dbReference type="NCBI Taxonomy" id="3880"/>
    <lineage>
        <taxon>Eukaryota</taxon>
        <taxon>Viridiplantae</taxon>
        <taxon>Streptophyta</taxon>
        <taxon>Embryophyta</taxon>
        <taxon>Tracheophyta</taxon>
        <taxon>Spermatophyta</taxon>
        <taxon>Magnoliopsida</taxon>
        <taxon>eudicotyledons</taxon>
        <taxon>Gunneridae</taxon>
        <taxon>Pentapetalae</taxon>
        <taxon>rosids</taxon>
        <taxon>fabids</taxon>
        <taxon>Fabales</taxon>
        <taxon>Fabaceae</taxon>
        <taxon>Papilionoideae</taxon>
        <taxon>50 kb inversion clade</taxon>
        <taxon>NPAAA clade</taxon>
        <taxon>Hologalegina</taxon>
        <taxon>IRL clade</taxon>
        <taxon>Trifolieae</taxon>
        <taxon>Medicago</taxon>
    </lineage>
</organism>
<evidence type="ECO:0000313" key="2">
    <source>
        <dbReference type="EnsemblPlants" id="KEH33617"/>
    </source>
</evidence>
<dbReference type="EMBL" id="CM001219">
    <property type="protein sequence ID" value="KEH33617.1"/>
    <property type="molecule type" value="Genomic_DNA"/>
</dbReference>
<accession>A0A072UVG1</accession>
<dbReference type="HOGENOM" id="CLU_3109403_0_0_1"/>
<dbReference type="Proteomes" id="UP000002051">
    <property type="component" value="Chromosome 3"/>
</dbReference>
<reference evidence="1 3" key="2">
    <citation type="journal article" date="2014" name="BMC Genomics">
        <title>An improved genome release (version Mt4.0) for the model legume Medicago truncatula.</title>
        <authorList>
            <person name="Tang H."/>
            <person name="Krishnakumar V."/>
            <person name="Bidwell S."/>
            <person name="Rosen B."/>
            <person name="Chan A."/>
            <person name="Zhou S."/>
            <person name="Gentzbittel L."/>
            <person name="Childs K.L."/>
            <person name="Yandell M."/>
            <person name="Gundlach H."/>
            <person name="Mayer K.F."/>
            <person name="Schwartz D.C."/>
            <person name="Town C.D."/>
        </authorList>
    </citation>
    <scope>GENOME REANNOTATION</scope>
    <source>
        <strain evidence="1">A17</strain>
        <strain evidence="2 3">cv. Jemalong A17</strain>
    </source>
</reference>
<sequence length="51" mass="5905">MSLALRSENVGVSVVDRFTFYTLAFFERLNIYDNALLSRMDLYQRHSCPSG</sequence>
<dbReference type="EnsemblPlants" id="KEH33617">
    <property type="protein sequence ID" value="KEH33617"/>
    <property type="gene ID" value="MTR_3g449450"/>
</dbReference>